<protein>
    <submittedName>
        <fullName evidence="1">Uncharacterized protein</fullName>
    </submittedName>
</protein>
<dbReference type="Ensembl" id="ENSSOCT00000021357.1">
    <property type="protein sequence ID" value="ENSSOCP00000020834.1"/>
    <property type="gene ID" value="ENSSOCG00000015565.1"/>
</dbReference>
<name>A0A8D0KZV1_STROC</name>
<organism evidence="1 2">
    <name type="scientific">Strix occidentalis caurina</name>
    <name type="common">northern spotted owl</name>
    <dbReference type="NCBI Taxonomy" id="311401"/>
    <lineage>
        <taxon>Eukaryota</taxon>
        <taxon>Metazoa</taxon>
        <taxon>Chordata</taxon>
        <taxon>Craniata</taxon>
        <taxon>Vertebrata</taxon>
        <taxon>Euteleostomi</taxon>
        <taxon>Archelosauria</taxon>
        <taxon>Archosauria</taxon>
        <taxon>Dinosauria</taxon>
        <taxon>Saurischia</taxon>
        <taxon>Theropoda</taxon>
        <taxon>Coelurosauria</taxon>
        <taxon>Aves</taxon>
        <taxon>Neognathae</taxon>
        <taxon>Neoaves</taxon>
        <taxon>Telluraves</taxon>
        <taxon>Strigiformes</taxon>
        <taxon>Strigidae</taxon>
        <taxon>Strix</taxon>
    </lineage>
</organism>
<evidence type="ECO:0000313" key="2">
    <source>
        <dbReference type="Proteomes" id="UP000694551"/>
    </source>
</evidence>
<evidence type="ECO:0000313" key="1">
    <source>
        <dbReference type="Ensembl" id="ENSSOCP00000020834.1"/>
    </source>
</evidence>
<sequence length="88" mass="9311">MALRRLIQQNHNANLVGLGASPAGGDPALPMDSRRIQHLANTVGTLPRGRKQVWGHSCAPGADGSFLPGEPLAARVCRDEQKGSSFPE</sequence>
<dbReference type="AlphaFoldDB" id="A0A8D0KZV1"/>
<reference evidence="1" key="1">
    <citation type="submission" date="2025-08" db="UniProtKB">
        <authorList>
            <consortium name="Ensembl"/>
        </authorList>
    </citation>
    <scope>IDENTIFICATION</scope>
</reference>
<keyword evidence="2" id="KW-1185">Reference proteome</keyword>
<reference evidence="1" key="2">
    <citation type="submission" date="2025-09" db="UniProtKB">
        <authorList>
            <consortium name="Ensembl"/>
        </authorList>
    </citation>
    <scope>IDENTIFICATION</scope>
</reference>
<proteinExistence type="predicted"/>
<dbReference type="Proteomes" id="UP000694551">
    <property type="component" value="Unplaced"/>
</dbReference>
<accession>A0A8D0KZV1</accession>